<evidence type="ECO:0000313" key="4">
    <source>
        <dbReference type="Proteomes" id="UP000027439"/>
    </source>
</evidence>
<protein>
    <recommendedName>
        <fullName evidence="6">DUF2591 domain-containing protein</fullName>
    </recommendedName>
</protein>
<evidence type="ECO:0000313" key="5">
    <source>
        <dbReference type="Proteomes" id="UP000597138"/>
    </source>
</evidence>
<gene>
    <name evidence="3" type="ORF">BG57_16380</name>
    <name evidence="2" type="ORF">GCM10010985_07210</name>
</gene>
<reference evidence="5" key="3">
    <citation type="journal article" date="2019" name="Int. J. Syst. Evol. Microbiol.">
        <title>The Global Catalogue of Microorganisms (GCM) 10K type strain sequencing project: providing services to taxonomists for standard genome sequencing and annotation.</title>
        <authorList>
            <consortium name="The Broad Institute Genomics Platform"/>
            <consortium name="The Broad Institute Genome Sequencing Center for Infectious Disease"/>
            <person name="Wu L."/>
            <person name="Ma J."/>
        </authorList>
    </citation>
    <scope>NUCLEOTIDE SEQUENCE [LARGE SCALE GENOMIC DNA]</scope>
    <source>
        <strain evidence="5">CGMCC 1.11013</strain>
    </source>
</reference>
<sequence>MKTSDLEGATLDYWVARGLHDFIREIYFTDSGETLSIRGTDRGKAWDGRFLPSTSWEAASVVLERACRLEMSDHGRGEVQCTVTFGAQGQPVQGRGPSLRIALLRAFVQHSFGDTVEDVYLRHPQTLLGTRAESISEQTAVSTAGDVPVPEGRIGDVRSAPRP</sequence>
<dbReference type="InterPro" id="IPR019701">
    <property type="entry name" value="Phage_P22_NinX"/>
</dbReference>
<dbReference type="EMBL" id="BMEG01000001">
    <property type="protein sequence ID" value="GGD56003.1"/>
    <property type="molecule type" value="Genomic_DNA"/>
</dbReference>
<dbReference type="EMBL" id="JFHE01000003">
    <property type="protein sequence ID" value="KDR36436.1"/>
    <property type="molecule type" value="Genomic_DNA"/>
</dbReference>
<name>A0A069PGI7_9BURK</name>
<dbReference type="Proteomes" id="UP000597138">
    <property type="component" value="Unassembled WGS sequence"/>
</dbReference>
<evidence type="ECO:0000313" key="3">
    <source>
        <dbReference type="EMBL" id="KDR36436.1"/>
    </source>
</evidence>
<dbReference type="Pfam" id="PF10765">
    <property type="entry name" value="Phage_P22_NinX"/>
    <property type="match status" value="1"/>
</dbReference>
<comment type="caution">
    <text evidence="3">The sequence shown here is derived from an EMBL/GenBank/DDBJ whole genome shotgun (WGS) entry which is preliminary data.</text>
</comment>
<dbReference type="OrthoDB" id="9002157at2"/>
<organism evidence="3 4">
    <name type="scientific">Caballeronia grimmiae</name>
    <dbReference type="NCBI Taxonomy" id="1071679"/>
    <lineage>
        <taxon>Bacteria</taxon>
        <taxon>Pseudomonadati</taxon>
        <taxon>Pseudomonadota</taxon>
        <taxon>Betaproteobacteria</taxon>
        <taxon>Burkholderiales</taxon>
        <taxon>Burkholderiaceae</taxon>
        <taxon>Caballeronia</taxon>
    </lineage>
</organism>
<reference evidence="2" key="4">
    <citation type="submission" date="2024-05" db="EMBL/GenBank/DDBJ databases">
        <authorList>
            <person name="Sun Q."/>
            <person name="Zhou Y."/>
        </authorList>
    </citation>
    <scope>NUCLEOTIDE SEQUENCE</scope>
    <source>
        <strain evidence="2">CGMCC 1.11013</strain>
    </source>
</reference>
<evidence type="ECO:0000256" key="1">
    <source>
        <dbReference type="SAM" id="MobiDB-lite"/>
    </source>
</evidence>
<reference evidence="3 4" key="2">
    <citation type="submission" date="2014-03" db="EMBL/GenBank/DDBJ databases">
        <title>Draft Genome Sequences of Four Burkholderia Strains.</title>
        <authorList>
            <person name="Liu X.Y."/>
            <person name="Li C.X."/>
            <person name="Xu J.H."/>
        </authorList>
    </citation>
    <scope>NUCLEOTIDE SEQUENCE [LARGE SCALE GENOMIC DNA]</scope>
    <source>
        <strain evidence="3 4">R27</strain>
    </source>
</reference>
<reference evidence="2" key="1">
    <citation type="journal article" date="2014" name="Int. J. Syst. Evol. Microbiol.">
        <title>Complete genome of a new Firmicutes species belonging to the dominant human colonic microbiota ('Ruminococcus bicirculans') reveals two chromosomes and a selective capacity to utilize plant glucans.</title>
        <authorList>
            <consortium name="NISC Comparative Sequencing Program"/>
            <person name="Wegmann U."/>
            <person name="Louis P."/>
            <person name="Goesmann A."/>
            <person name="Henrissat B."/>
            <person name="Duncan S.H."/>
            <person name="Flint H.J."/>
        </authorList>
    </citation>
    <scope>NUCLEOTIDE SEQUENCE</scope>
    <source>
        <strain evidence="2">CGMCC 1.11013</strain>
    </source>
</reference>
<keyword evidence="5" id="KW-1185">Reference proteome</keyword>
<proteinExistence type="predicted"/>
<feature type="region of interest" description="Disordered" evidence="1">
    <location>
        <begin position="138"/>
        <end position="163"/>
    </location>
</feature>
<dbReference type="AlphaFoldDB" id="A0A069PGI7"/>
<dbReference type="eggNOG" id="ENOG503299E">
    <property type="taxonomic scope" value="Bacteria"/>
</dbReference>
<dbReference type="Proteomes" id="UP000027439">
    <property type="component" value="Unassembled WGS sequence"/>
</dbReference>
<accession>A0A069PGI7</accession>
<dbReference type="RefSeq" id="WP_035960605.1">
    <property type="nucleotide sequence ID" value="NZ_BMEG01000001.1"/>
</dbReference>
<evidence type="ECO:0008006" key="6">
    <source>
        <dbReference type="Google" id="ProtNLM"/>
    </source>
</evidence>
<evidence type="ECO:0000313" key="2">
    <source>
        <dbReference type="EMBL" id="GGD56003.1"/>
    </source>
</evidence>